<feature type="compositionally biased region" description="Basic residues" evidence="1">
    <location>
        <begin position="104"/>
        <end position="114"/>
    </location>
</feature>
<name>A0A0F9NNA3_9ZZZZ</name>
<comment type="caution">
    <text evidence="2">The sequence shown here is derived from an EMBL/GenBank/DDBJ whole genome shotgun (WGS) entry which is preliminary data.</text>
</comment>
<dbReference type="AlphaFoldDB" id="A0A0F9NNA3"/>
<dbReference type="InterPro" id="IPR010781">
    <property type="entry name" value="DUF1376"/>
</dbReference>
<feature type="compositionally biased region" description="Basic and acidic residues" evidence="1">
    <location>
        <begin position="128"/>
        <end position="145"/>
    </location>
</feature>
<sequence length="205" mass="23923">MARFPALPLWIDALSMDTDHLTNEEFGIYMRLIILMWGSPDCRIPNDDKWLAKHFHLSIEQIEEKVRPIIKEFCKTTRQFLTQGRLKDEWNAKLLNSDNQRTRANSRWRKRKKSTPAMPSIPSLPNPKNKDSENSSNDPVEKTVKGGDKLLLKSSTFEAARKIAPGYDIYLLEEKWRVWNYGKPVRDADKAFLGFVRKHVKENPI</sequence>
<gene>
    <name evidence="2" type="ORF">LCGC14_1240160</name>
</gene>
<protein>
    <recommendedName>
        <fullName evidence="3">Lin1244/Lin1753-like N-terminal domain-containing protein</fullName>
    </recommendedName>
</protein>
<dbReference type="Pfam" id="PF07120">
    <property type="entry name" value="DUF1376"/>
    <property type="match status" value="1"/>
</dbReference>
<organism evidence="2">
    <name type="scientific">marine sediment metagenome</name>
    <dbReference type="NCBI Taxonomy" id="412755"/>
    <lineage>
        <taxon>unclassified sequences</taxon>
        <taxon>metagenomes</taxon>
        <taxon>ecological metagenomes</taxon>
    </lineage>
</organism>
<feature type="region of interest" description="Disordered" evidence="1">
    <location>
        <begin position="100"/>
        <end position="145"/>
    </location>
</feature>
<dbReference type="EMBL" id="LAZR01006692">
    <property type="protein sequence ID" value="KKM90285.1"/>
    <property type="molecule type" value="Genomic_DNA"/>
</dbReference>
<proteinExistence type="predicted"/>
<evidence type="ECO:0000313" key="2">
    <source>
        <dbReference type="EMBL" id="KKM90285.1"/>
    </source>
</evidence>
<accession>A0A0F9NNA3</accession>
<reference evidence="2" key="1">
    <citation type="journal article" date="2015" name="Nature">
        <title>Complex archaea that bridge the gap between prokaryotes and eukaryotes.</title>
        <authorList>
            <person name="Spang A."/>
            <person name="Saw J.H."/>
            <person name="Jorgensen S.L."/>
            <person name="Zaremba-Niedzwiedzka K."/>
            <person name="Martijn J."/>
            <person name="Lind A.E."/>
            <person name="van Eijk R."/>
            <person name="Schleper C."/>
            <person name="Guy L."/>
            <person name="Ettema T.J."/>
        </authorList>
    </citation>
    <scope>NUCLEOTIDE SEQUENCE</scope>
</reference>
<evidence type="ECO:0000256" key="1">
    <source>
        <dbReference type="SAM" id="MobiDB-lite"/>
    </source>
</evidence>
<evidence type="ECO:0008006" key="3">
    <source>
        <dbReference type="Google" id="ProtNLM"/>
    </source>
</evidence>